<feature type="region of interest" description="Disordered" evidence="1">
    <location>
        <begin position="1"/>
        <end position="79"/>
    </location>
</feature>
<keyword evidence="2" id="KW-1133">Transmembrane helix</keyword>
<feature type="compositionally biased region" description="Polar residues" evidence="1">
    <location>
        <begin position="34"/>
        <end position="45"/>
    </location>
</feature>
<evidence type="ECO:0000256" key="1">
    <source>
        <dbReference type="SAM" id="MobiDB-lite"/>
    </source>
</evidence>
<feature type="transmembrane region" description="Helical" evidence="2">
    <location>
        <begin position="225"/>
        <end position="245"/>
    </location>
</feature>
<evidence type="ECO:0000256" key="2">
    <source>
        <dbReference type="SAM" id="Phobius"/>
    </source>
</evidence>
<comment type="caution">
    <text evidence="3">The sequence shown here is derived from an EMBL/GenBank/DDBJ whole genome shotgun (WGS) entry which is preliminary data.</text>
</comment>
<feature type="transmembrane region" description="Helical" evidence="2">
    <location>
        <begin position="279"/>
        <end position="300"/>
    </location>
</feature>
<feature type="transmembrane region" description="Helical" evidence="2">
    <location>
        <begin position="193"/>
        <end position="213"/>
    </location>
</feature>
<gene>
    <name evidence="3" type="ORF">BaRGS_00012244</name>
</gene>
<dbReference type="PANTHER" id="PTHR33444">
    <property type="entry name" value="SI:DKEY-19B23.12-RELATED"/>
    <property type="match status" value="1"/>
</dbReference>
<feature type="compositionally biased region" description="Polar residues" evidence="1">
    <location>
        <begin position="61"/>
        <end position="70"/>
    </location>
</feature>
<feature type="compositionally biased region" description="Basic residues" evidence="1">
    <location>
        <begin position="9"/>
        <end position="23"/>
    </location>
</feature>
<feature type="transmembrane region" description="Helical" evidence="2">
    <location>
        <begin position="320"/>
        <end position="348"/>
    </location>
</feature>
<evidence type="ECO:0000313" key="3">
    <source>
        <dbReference type="EMBL" id="KAK7496592.1"/>
    </source>
</evidence>
<dbReference type="EMBL" id="JACVVK020000066">
    <property type="protein sequence ID" value="KAK7496592.1"/>
    <property type="molecule type" value="Genomic_DNA"/>
</dbReference>
<keyword evidence="2" id="KW-0812">Transmembrane</keyword>
<reference evidence="3 4" key="1">
    <citation type="journal article" date="2023" name="Sci. Data">
        <title>Genome assembly of the Korean intertidal mud-creeper Batillaria attramentaria.</title>
        <authorList>
            <person name="Patra A.K."/>
            <person name="Ho P.T."/>
            <person name="Jun S."/>
            <person name="Lee S.J."/>
            <person name="Kim Y."/>
            <person name="Won Y.J."/>
        </authorList>
    </citation>
    <scope>NUCLEOTIDE SEQUENCE [LARGE SCALE GENOMIC DNA]</scope>
    <source>
        <strain evidence="3">Wonlab-2016</strain>
    </source>
</reference>
<keyword evidence="4" id="KW-1185">Reference proteome</keyword>
<dbReference type="InterPro" id="IPR040350">
    <property type="entry name" value="TMEM272"/>
</dbReference>
<organism evidence="3 4">
    <name type="scientific">Batillaria attramentaria</name>
    <dbReference type="NCBI Taxonomy" id="370345"/>
    <lineage>
        <taxon>Eukaryota</taxon>
        <taxon>Metazoa</taxon>
        <taxon>Spiralia</taxon>
        <taxon>Lophotrochozoa</taxon>
        <taxon>Mollusca</taxon>
        <taxon>Gastropoda</taxon>
        <taxon>Caenogastropoda</taxon>
        <taxon>Sorbeoconcha</taxon>
        <taxon>Cerithioidea</taxon>
        <taxon>Batillariidae</taxon>
        <taxon>Batillaria</taxon>
    </lineage>
</organism>
<protein>
    <submittedName>
        <fullName evidence="3">Uncharacterized protein</fullName>
    </submittedName>
</protein>
<accession>A0ABD0LAN7</accession>
<dbReference type="Proteomes" id="UP001519460">
    <property type="component" value="Unassembled WGS sequence"/>
</dbReference>
<evidence type="ECO:0000313" key="4">
    <source>
        <dbReference type="Proteomes" id="UP001519460"/>
    </source>
</evidence>
<proteinExistence type="predicted"/>
<dbReference type="AlphaFoldDB" id="A0ABD0LAN7"/>
<name>A0ABD0LAN7_9CAEN</name>
<sequence>MSMLVRKGTMIRHGRNTVRKSHLQRGPQFPIHTGGTSCPLQPSNSKLRDQLLHSGIRPGSFSRSQETDTAGLSRDQSDGHHQELLEAQQHTPAYSVVRPICDDQINQHADLKELGPHYEHDSAHMYVRAHFHSTHDGSRSQDLYQAAANWHRSSVEQSERSEVLQQVLEANKDADGACDFVCRFTDVISTTMASTVLLFLTLVLPVAMITMGVKYLDDCPLERRVPVFLLVGGCFGALKLLGMLWKNVQIRRYESMDEFYDSPDSELAFTSRTFRMMDWILSAFLLTWHVVGAFWVFALWRPPFSPSLHEPNNYCGTTVYMFAVSEIVFVGVVLTLLLLYCLVLALCYKYTTLFEK</sequence>
<dbReference type="PANTHER" id="PTHR33444:SF7">
    <property type="entry name" value="TRANSMEMBRANE PROTEIN 272"/>
    <property type="match status" value="1"/>
</dbReference>
<keyword evidence="2" id="KW-0472">Membrane</keyword>